<accession>U3P4D9</accession>
<protein>
    <submittedName>
        <fullName evidence="2">Uncharacterized protein</fullName>
    </submittedName>
</protein>
<keyword evidence="3" id="KW-1185">Reference proteome</keyword>
<organism evidence="2 3">
    <name type="scientific">Leifsonia xyli subsp. cynodontis DSM 46306</name>
    <dbReference type="NCBI Taxonomy" id="1389489"/>
    <lineage>
        <taxon>Bacteria</taxon>
        <taxon>Bacillati</taxon>
        <taxon>Actinomycetota</taxon>
        <taxon>Actinomycetes</taxon>
        <taxon>Micrococcales</taxon>
        <taxon>Microbacteriaceae</taxon>
        <taxon>Leifsonia</taxon>
    </lineage>
</organism>
<reference evidence="2 3" key="1">
    <citation type="journal article" date="2013" name="Genome Announc.">
        <title>Complete Genome Sequence of Leifsonia xyli subsp. cynodontis Strain DSM46306, a Gram-Positive Bacterial Pathogen of Grasses.</title>
        <authorList>
            <person name="Monteiro-Vitorello C.B."/>
            <person name="Zerillo M.M."/>
            <person name="Van Sluys M.A."/>
            <person name="Camargo L.E."/>
            <person name="Kitajima J.P."/>
        </authorList>
    </citation>
    <scope>NUCLEOTIDE SEQUENCE [LARGE SCALE GENOMIC DNA]</scope>
    <source>
        <strain evidence="2 3">DSM 46306</strain>
    </source>
</reference>
<name>U3P4D9_LEIXC</name>
<feature type="compositionally biased region" description="Polar residues" evidence="1">
    <location>
        <begin position="19"/>
        <end position="36"/>
    </location>
</feature>
<proteinExistence type="predicted"/>
<dbReference type="HOGENOM" id="CLU_2844505_0_0_11"/>
<dbReference type="Proteomes" id="UP000016743">
    <property type="component" value="Chromosome"/>
</dbReference>
<evidence type="ECO:0000313" key="3">
    <source>
        <dbReference type="Proteomes" id="UP000016743"/>
    </source>
</evidence>
<feature type="region of interest" description="Disordered" evidence="1">
    <location>
        <begin position="19"/>
        <end position="65"/>
    </location>
</feature>
<gene>
    <name evidence="2" type="ORF">O159_00100</name>
</gene>
<evidence type="ECO:0000313" key="2">
    <source>
        <dbReference type="EMBL" id="AGW40294.1"/>
    </source>
</evidence>
<dbReference type="STRING" id="1389489.O159_00100"/>
<dbReference type="EMBL" id="CP006734">
    <property type="protein sequence ID" value="AGW40294.1"/>
    <property type="molecule type" value="Genomic_DNA"/>
</dbReference>
<dbReference type="AlphaFoldDB" id="U3P4D9"/>
<dbReference type="KEGG" id="lxy:O159_00100"/>
<sequence>MLQMFGKIAHRLTLLKGSNSSQLKLTGLSDDSQGITPTRGDFRKRFRSSHSGRETMAHPPGTGSA</sequence>
<evidence type="ECO:0000256" key="1">
    <source>
        <dbReference type="SAM" id="MobiDB-lite"/>
    </source>
</evidence>